<dbReference type="AlphaFoldDB" id="A0A5D4GZT0"/>
<dbReference type="Proteomes" id="UP000322362">
    <property type="component" value="Unassembled WGS sequence"/>
</dbReference>
<dbReference type="InterPro" id="IPR023875">
    <property type="entry name" value="DNA_repair_put"/>
</dbReference>
<evidence type="ECO:0000313" key="3">
    <source>
        <dbReference type="Proteomes" id="UP000322362"/>
    </source>
</evidence>
<protein>
    <submittedName>
        <fullName evidence="2">DNA metabolism protein</fullName>
    </submittedName>
</protein>
<evidence type="ECO:0000259" key="1">
    <source>
        <dbReference type="Pfam" id="PF13566"/>
    </source>
</evidence>
<name>A0A5D4GZT0_9SPHI</name>
<reference evidence="2 3" key="1">
    <citation type="submission" date="2019-08" db="EMBL/GenBank/DDBJ databases">
        <title>Phlebobacter frassis gen. nov. sp. nov., a new member of family Sphingobacteriaceae isolated from sand fly rearing media.</title>
        <authorList>
            <person name="Kakumanu M.L."/>
            <person name="Marayati B.F."/>
            <person name="Wada-Katsumata A."/>
            <person name="Wasserberg G."/>
            <person name="Schal C."/>
            <person name="Apperson C.S."/>
            <person name="Ponnusamy L."/>
        </authorList>
    </citation>
    <scope>NUCLEOTIDE SEQUENCE [LARGE SCALE GENOMIC DNA]</scope>
    <source>
        <strain evidence="2 3">SSI9</strain>
    </source>
</reference>
<dbReference type="InterPro" id="IPR025404">
    <property type="entry name" value="DUF4130"/>
</dbReference>
<sequence length="253" mass="30410">MYYLFDGTYLGFLCCVFESFERKETNIIPITHEDHQIDMFKDRRTVVTDNPKARRVQRGLQVRIGKAEATDFYRVFLSEDRKAWQASFFILCQIFTGRKDIRQHYGNDHVLYFSQVLKKVSRERHRMKAFIRFSKSADGLFFALVEPDFNVLPLISDFFQKRYADMPWLIYDMKRKYGLLFDTHQVGEVRLSPEETQDSTAPAVAIAMDERDELFQHLWKQYYTSTNIEARKNMKLHLQHVPRRYWKYLVEKK</sequence>
<organism evidence="2 3">
    <name type="scientific">Sphingobacterium phlebotomi</name>
    <dbReference type="NCBI Taxonomy" id="2605433"/>
    <lineage>
        <taxon>Bacteria</taxon>
        <taxon>Pseudomonadati</taxon>
        <taxon>Bacteroidota</taxon>
        <taxon>Sphingobacteriia</taxon>
        <taxon>Sphingobacteriales</taxon>
        <taxon>Sphingobacteriaceae</taxon>
        <taxon>Sphingobacterium</taxon>
    </lineage>
</organism>
<dbReference type="RefSeq" id="WP_148920272.1">
    <property type="nucleotide sequence ID" value="NZ_VTAV01000013.1"/>
</dbReference>
<keyword evidence="3" id="KW-1185">Reference proteome</keyword>
<dbReference type="Pfam" id="PF13566">
    <property type="entry name" value="DUF4130"/>
    <property type="match status" value="1"/>
</dbReference>
<feature type="domain" description="DUF4130" evidence="1">
    <location>
        <begin position="84"/>
        <end position="251"/>
    </location>
</feature>
<accession>A0A5D4GZT0</accession>
<dbReference type="EMBL" id="VTAV01000013">
    <property type="protein sequence ID" value="TYR34146.1"/>
    <property type="molecule type" value="Genomic_DNA"/>
</dbReference>
<gene>
    <name evidence="2" type="ORF">FXV77_16130</name>
</gene>
<dbReference type="NCBIfam" id="TIGR03915">
    <property type="entry name" value="SAM_7_link_chp"/>
    <property type="match status" value="1"/>
</dbReference>
<evidence type="ECO:0000313" key="2">
    <source>
        <dbReference type="EMBL" id="TYR34146.1"/>
    </source>
</evidence>
<comment type="caution">
    <text evidence="2">The sequence shown here is derived from an EMBL/GenBank/DDBJ whole genome shotgun (WGS) entry which is preliminary data.</text>
</comment>
<proteinExistence type="predicted"/>